<dbReference type="PANTHER" id="PTHR45784:SF5">
    <property type="entry name" value="C-TYPE LECTIN DOMAIN FAMILY 20 MEMBER A-RELATED"/>
    <property type="match status" value="1"/>
</dbReference>
<reference evidence="3" key="2">
    <citation type="submission" date="2025-09" db="UniProtKB">
        <authorList>
            <consortium name="Ensembl"/>
        </authorList>
    </citation>
    <scope>IDENTIFICATION</scope>
</reference>
<dbReference type="PROSITE" id="PS50041">
    <property type="entry name" value="C_TYPE_LECTIN_2"/>
    <property type="match status" value="1"/>
</dbReference>
<name>A0A8C6SJP6_9GOBI</name>
<dbReference type="InterPro" id="IPR016186">
    <property type="entry name" value="C-type_lectin-like/link_sf"/>
</dbReference>
<dbReference type="SMART" id="SM00034">
    <property type="entry name" value="CLECT"/>
    <property type="match status" value="1"/>
</dbReference>
<feature type="domain" description="C-type lectin" evidence="2">
    <location>
        <begin position="12"/>
        <end position="113"/>
    </location>
</feature>
<proteinExistence type="predicted"/>
<dbReference type="PANTHER" id="PTHR45784">
    <property type="entry name" value="C-TYPE LECTIN DOMAIN FAMILY 20 MEMBER A-RELATED"/>
    <property type="match status" value="1"/>
</dbReference>
<dbReference type="Proteomes" id="UP000694523">
    <property type="component" value="Unplaced"/>
</dbReference>
<evidence type="ECO:0000313" key="4">
    <source>
        <dbReference type="Proteomes" id="UP000694523"/>
    </source>
</evidence>
<accession>A0A8C6SJP6</accession>
<dbReference type="AlphaFoldDB" id="A0A8C6SJP6"/>
<sequence length="135" mass="15290">GCANRQEIPKQYVPVLTPLAWEDARSYCRQHHTDLAMIKDESENTAVASLLWGHAVWIGLYRDPWRWSDGTNSSFTNWDAWQPSAGWETCGLENSAQKWHDANCAALLPFICHKGKCDFHGGHEFSLSKQCANVN</sequence>
<dbReference type="SUPFAM" id="SSF56436">
    <property type="entry name" value="C-type lectin-like"/>
    <property type="match status" value="1"/>
</dbReference>
<dbReference type="PROSITE" id="PS00615">
    <property type="entry name" value="C_TYPE_LECTIN_1"/>
    <property type="match status" value="1"/>
</dbReference>
<keyword evidence="4" id="KW-1185">Reference proteome</keyword>
<dbReference type="InterPro" id="IPR018378">
    <property type="entry name" value="C-type_lectin_CS"/>
</dbReference>
<dbReference type="InterPro" id="IPR016187">
    <property type="entry name" value="CTDL_fold"/>
</dbReference>
<keyword evidence="1" id="KW-1015">Disulfide bond</keyword>
<dbReference type="Ensembl" id="ENSNMLT00000005505.1">
    <property type="protein sequence ID" value="ENSNMLP00000004820.1"/>
    <property type="gene ID" value="ENSNMLG00000003516.1"/>
</dbReference>
<evidence type="ECO:0000259" key="2">
    <source>
        <dbReference type="PROSITE" id="PS50041"/>
    </source>
</evidence>
<organism evidence="3 4">
    <name type="scientific">Neogobius melanostomus</name>
    <name type="common">round goby</name>
    <dbReference type="NCBI Taxonomy" id="47308"/>
    <lineage>
        <taxon>Eukaryota</taxon>
        <taxon>Metazoa</taxon>
        <taxon>Chordata</taxon>
        <taxon>Craniata</taxon>
        <taxon>Vertebrata</taxon>
        <taxon>Euteleostomi</taxon>
        <taxon>Actinopterygii</taxon>
        <taxon>Neopterygii</taxon>
        <taxon>Teleostei</taxon>
        <taxon>Neoteleostei</taxon>
        <taxon>Acanthomorphata</taxon>
        <taxon>Gobiaria</taxon>
        <taxon>Gobiiformes</taxon>
        <taxon>Gobioidei</taxon>
        <taxon>Gobiidae</taxon>
        <taxon>Benthophilinae</taxon>
        <taxon>Neogobiini</taxon>
        <taxon>Neogobius</taxon>
    </lineage>
</organism>
<reference evidence="3" key="1">
    <citation type="submission" date="2025-08" db="UniProtKB">
        <authorList>
            <consortium name="Ensembl"/>
        </authorList>
    </citation>
    <scope>IDENTIFICATION</scope>
</reference>
<protein>
    <recommendedName>
        <fullName evidence="2">C-type lectin domain-containing protein</fullName>
    </recommendedName>
</protein>
<dbReference type="InterPro" id="IPR001304">
    <property type="entry name" value="C-type_lectin-like"/>
</dbReference>
<dbReference type="Gene3D" id="3.10.100.10">
    <property type="entry name" value="Mannose-Binding Protein A, subunit A"/>
    <property type="match status" value="1"/>
</dbReference>
<evidence type="ECO:0000256" key="1">
    <source>
        <dbReference type="ARBA" id="ARBA00023157"/>
    </source>
</evidence>
<evidence type="ECO:0000313" key="3">
    <source>
        <dbReference type="Ensembl" id="ENSNMLP00000004820.1"/>
    </source>
</evidence>
<dbReference type="Pfam" id="PF00059">
    <property type="entry name" value="Lectin_C"/>
    <property type="match status" value="1"/>
</dbReference>